<evidence type="ECO:0000313" key="1">
    <source>
        <dbReference type="EMBL" id="KAF2453295.1"/>
    </source>
</evidence>
<proteinExistence type="predicted"/>
<dbReference type="AlphaFoldDB" id="A0A6A6NNF5"/>
<sequence length="277" mass="31757">MTLYDISELAVSDSPASWPQHMRVILPRMRTLDFGQQLSGIAVSYSLNTISVHLVTDEKAMAFYADVEMFSRPPLHWSYFRLSASEYVTGLWVRRSKTYPADRTIILYSNHGRVLCPGHHDMNKRSYVQVIKEPSNTGLRVAVDECERYPSARIELIGSISRPQVVPIPAQLSNYSNRVRLADIGEIETFRLAKRKELLGSLIKSRTSGTWTSFGAFRLDGARERFVVDPKNFDPTFLRWLEDIKCSFPSSFPSHLESQMTLNWISTSIRGQLYWID</sequence>
<dbReference type="OrthoDB" id="10608056at2759"/>
<dbReference type="Proteomes" id="UP000799766">
    <property type="component" value="Unassembled WGS sequence"/>
</dbReference>
<keyword evidence="2" id="KW-1185">Reference proteome</keyword>
<dbReference type="EMBL" id="MU001698">
    <property type="protein sequence ID" value="KAF2453295.1"/>
    <property type="molecule type" value="Genomic_DNA"/>
</dbReference>
<evidence type="ECO:0000313" key="2">
    <source>
        <dbReference type="Proteomes" id="UP000799766"/>
    </source>
</evidence>
<accession>A0A6A6NNF5</accession>
<reference evidence="1" key="1">
    <citation type="journal article" date="2020" name="Stud. Mycol.">
        <title>101 Dothideomycetes genomes: a test case for predicting lifestyles and emergence of pathogens.</title>
        <authorList>
            <person name="Haridas S."/>
            <person name="Albert R."/>
            <person name="Binder M."/>
            <person name="Bloem J."/>
            <person name="Labutti K."/>
            <person name="Salamov A."/>
            <person name="Andreopoulos B."/>
            <person name="Baker S."/>
            <person name="Barry K."/>
            <person name="Bills G."/>
            <person name="Bluhm B."/>
            <person name="Cannon C."/>
            <person name="Castanera R."/>
            <person name="Culley D."/>
            <person name="Daum C."/>
            <person name="Ezra D."/>
            <person name="Gonzalez J."/>
            <person name="Henrissat B."/>
            <person name="Kuo A."/>
            <person name="Liang C."/>
            <person name="Lipzen A."/>
            <person name="Lutzoni F."/>
            <person name="Magnuson J."/>
            <person name="Mondo S."/>
            <person name="Nolan M."/>
            <person name="Ohm R."/>
            <person name="Pangilinan J."/>
            <person name="Park H.-J."/>
            <person name="Ramirez L."/>
            <person name="Alfaro M."/>
            <person name="Sun H."/>
            <person name="Tritt A."/>
            <person name="Yoshinaga Y."/>
            <person name="Zwiers L.-H."/>
            <person name="Turgeon B."/>
            <person name="Goodwin S."/>
            <person name="Spatafora J."/>
            <person name="Crous P."/>
            <person name="Grigoriev I."/>
        </authorList>
    </citation>
    <scope>NUCLEOTIDE SEQUENCE</scope>
    <source>
        <strain evidence="1">ATCC 16933</strain>
    </source>
</reference>
<organism evidence="1 2">
    <name type="scientific">Lineolata rhizophorae</name>
    <dbReference type="NCBI Taxonomy" id="578093"/>
    <lineage>
        <taxon>Eukaryota</taxon>
        <taxon>Fungi</taxon>
        <taxon>Dikarya</taxon>
        <taxon>Ascomycota</taxon>
        <taxon>Pezizomycotina</taxon>
        <taxon>Dothideomycetes</taxon>
        <taxon>Dothideomycetes incertae sedis</taxon>
        <taxon>Lineolatales</taxon>
        <taxon>Lineolataceae</taxon>
        <taxon>Lineolata</taxon>
    </lineage>
</organism>
<name>A0A6A6NNF5_9PEZI</name>
<gene>
    <name evidence="1" type="ORF">BDY21DRAFT_128425</name>
</gene>
<protein>
    <submittedName>
        <fullName evidence="1">Uncharacterized protein</fullName>
    </submittedName>
</protein>